<reference evidence="2" key="1">
    <citation type="journal article" date="2020" name="Stud. Mycol.">
        <title>101 Dothideomycetes genomes: a test case for predicting lifestyles and emergence of pathogens.</title>
        <authorList>
            <person name="Haridas S."/>
            <person name="Albert R."/>
            <person name="Binder M."/>
            <person name="Bloem J."/>
            <person name="Labutti K."/>
            <person name="Salamov A."/>
            <person name="Andreopoulos B."/>
            <person name="Baker S."/>
            <person name="Barry K."/>
            <person name="Bills G."/>
            <person name="Bluhm B."/>
            <person name="Cannon C."/>
            <person name="Castanera R."/>
            <person name="Culley D."/>
            <person name="Daum C."/>
            <person name="Ezra D."/>
            <person name="Gonzalez J."/>
            <person name="Henrissat B."/>
            <person name="Kuo A."/>
            <person name="Liang C."/>
            <person name="Lipzen A."/>
            <person name="Lutzoni F."/>
            <person name="Magnuson J."/>
            <person name="Mondo S."/>
            <person name="Nolan M."/>
            <person name="Ohm R."/>
            <person name="Pangilinan J."/>
            <person name="Park H.-J."/>
            <person name="Ramirez L."/>
            <person name="Alfaro M."/>
            <person name="Sun H."/>
            <person name="Tritt A."/>
            <person name="Yoshinaga Y."/>
            <person name="Zwiers L.-H."/>
            <person name="Turgeon B."/>
            <person name="Goodwin S."/>
            <person name="Spatafora J."/>
            <person name="Crous P."/>
            <person name="Grigoriev I."/>
        </authorList>
    </citation>
    <scope>NUCLEOTIDE SEQUENCE</scope>
    <source>
        <strain evidence="2">CBS 260.36</strain>
    </source>
</reference>
<accession>A0A9P4J3N9</accession>
<dbReference type="Proteomes" id="UP000799439">
    <property type="component" value="Unassembled WGS sequence"/>
</dbReference>
<organism evidence="2 3">
    <name type="scientific">Myriangium duriaei CBS 260.36</name>
    <dbReference type="NCBI Taxonomy" id="1168546"/>
    <lineage>
        <taxon>Eukaryota</taxon>
        <taxon>Fungi</taxon>
        <taxon>Dikarya</taxon>
        <taxon>Ascomycota</taxon>
        <taxon>Pezizomycotina</taxon>
        <taxon>Dothideomycetes</taxon>
        <taxon>Dothideomycetidae</taxon>
        <taxon>Myriangiales</taxon>
        <taxon>Myriangiaceae</taxon>
        <taxon>Myriangium</taxon>
    </lineage>
</organism>
<gene>
    <name evidence="2" type="ORF">K461DRAFT_268062</name>
</gene>
<protein>
    <submittedName>
        <fullName evidence="2">Uncharacterized protein</fullName>
    </submittedName>
</protein>
<feature type="region of interest" description="Disordered" evidence="1">
    <location>
        <begin position="15"/>
        <end position="46"/>
    </location>
</feature>
<dbReference type="EMBL" id="ML996085">
    <property type="protein sequence ID" value="KAF2153500.1"/>
    <property type="molecule type" value="Genomic_DNA"/>
</dbReference>
<proteinExistence type="predicted"/>
<dbReference type="OrthoDB" id="5194044at2759"/>
<sequence length="215" mass="23965">MYHIIDDSSSVAYEEYCQTRKRERSPEEDSESESSGVTFNYETAKPKAPPQPDYICYANNSGWGMPHLTTAPAHTAYPMALPTPGYQQYYCYPNGMPVQNAGAGAKIACASPKTTATAPQPKPEGKTKQVWLGRTKAQVADDNLKMAVRENVYKYDPMKPHGAAADQLFWVVEVDGSTVLYNFKTIDEALGPGKWERDPRFGNAIFIREVVKKEQ</sequence>
<feature type="compositionally biased region" description="Basic and acidic residues" evidence="1">
    <location>
        <begin position="17"/>
        <end position="27"/>
    </location>
</feature>
<keyword evidence="3" id="KW-1185">Reference proteome</keyword>
<comment type="caution">
    <text evidence="2">The sequence shown here is derived from an EMBL/GenBank/DDBJ whole genome shotgun (WGS) entry which is preliminary data.</text>
</comment>
<dbReference type="AlphaFoldDB" id="A0A9P4J3N9"/>
<evidence type="ECO:0000313" key="2">
    <source>
        <dbReference type="EMBL" id="KAF2153500.1"/>
    </source>
</evidence>
<name>A0A9P4J3N9_9PEZI</name>
<evidence type="ECO:0000313" key="3">
    <source>
        <dbReference type="Proteomes" id="UP000799439"/>
    </source>
</evidence>
<evidence type="ECO:0000256" key="1">
    <source>
        <dbReference type="SAM" id="MobiDB-lite"/>
    </source>
</evidence>